<dbReference type="EMBL" id="JADNYJ010000084">
    <property type="protein sequence ID" value="KAF8888478.1"/>
    <property type="molecule type" value="Genomic_DNA"/>
</dbReference>
<keyword evidence="2" id="KW-1185">Reference proteome</keyword>
<evidence type="ECO:0000313" key="2">
    <source>
        <dbReference type="Proteomes" id="UP000724874"/>
    </source>
</evidence>
<reference evidence="1" key="1">
    <citation type="submission" date="2020-11" db="EMBL/GenBank/DDBJ databases">
        <authorList>
            <consortium name="DOE Joint Genome Institute"/>
            <person name="Ahrendt S."/>
            <person name="Riley R."/>
            <person name="Andreopoulos W."/>
            <person name="LaButti K."/>
            <person name="Pangilinan J."/>
            <person name="Ruiz-duenas F.J."/>
            <person name="Barrasa J.M."/>
            <person name="Sanchez-Garcia M."/>
            <person name="Camarero S."/>
            <person name="Miyauchi S."/>
            <person name="Serrano A."/>
            <person name="Linde D."/>
            <person name="Babiker R."/>
            <person name="Drula E."/>
            <person name="Ayuso-Fernandez I."/>
            <person name="Pacheco R."/>
            <person name="Padilla G."/>
            <person name="Ferreira P."/>
            <person name="Barriuso J."/>
            <person name="Kellner H."/>
            <person name="Castanera R."/>
            <person name="Alfaro M."/>
            <person name="Ramirez L."/>
            <person name="Pisabarro A.G."/>
            <person name="Kuo A."/>
            <person name="Tritt A."/>
            <person name="Lipzen A."/>
            <person name="He G."/>
            <person name="Yan M."/>
            <person name="Ng V."/>
            <person name="Cullen D."/>
            <person name="Martin F."/>
            <person name="Rosso M.-N."/>
            <person name="Henrissat B."/>
            <person name="Hibbett D."/>
            <person name="Martinez A.T."/>
            <person name="Grigoriev I.V."/>
        </authorList>
    </citation>
    <scope>NUCLEOTIDE SEQUENCE</scope>
    <source>
        <strain evidence="1">AH 44721</strain>
    </source>
</reference>
<accession>A0A9P5TJK0</accession>
<evidence type="ECO:0000313" key="1">
    <source>
        <dbReference type="EMBL" id="KAF8888478.1"/>
    </source>
</evidence>
<organism evidence="1 2">
    <name type="scientific">Gymnopilus junonius</name>
    <name type="common">Spectacular rustgill mushroom</name>
    <name type="synonym">Gymnopilus spectabilis subsp. junonius</name>
    <dbReference type="NCBI Taxonomy" id="109634"/>
    <lineage>
        <taxon>Eukaryota</taxon>
        <taxon>Fungi</taxon>
        <taxon>Dikarya</taxon>
        <taxon>Basidiomycota</taxon>
        <taxon>Agaricomycotina</taxon>
        <taxon>Agaricomycetes</taxon>
        <taxon>Agaricomycetidae</taxon>
        <taxon>Agaricales</taxon>
        <taxon>Agaricineae</taxon>
        <taxon>Hymenogastraceae</taxon>
        <taxon>Gymnopilus</taxon>
    </lineage>
</organism>
<sequence length="154" mass="17459">MTSHDLVTYPQVFKVQSSFLTTSHHAHNTRLYIFPSFLSFKSSSLVSQPPLGPESKTFRSTRRVFCQQRSHGSYLDRSLFGSYSHPFSRLSAWLSHLTSISSTSTAGYTHISLDDFLFPNTVETEIENVLFPLPSDMFSLEPGVLPRHILCRSL</sequence>
<comment type="caution">
    <text evidence="1">The sequence shown here is derived from an EMBL/GenBank/DDBJ whole genome shotgun (WGS) entry which is preliminary data.</text>
</comment>
<protein>
    <submittedName>
        <fullName evidence="1">Uncharacterized protein</fullName>
    </submittedName>
</protein>
<dbReference type="AlphaFoldDB" id="A0A9P5TJK0"/>
<gene>
    <name evidence="1" type="ORF">CPB84DRAFT_1466833</name>
</gene>
<dbReference type="Proteomes" id="UP000724874">
    <property type="component" value="Unassembled WGS sequence"/>
</dbReference>
<proteinExistence type="predicted"/>
<name>A0A9P5TJK0_GYMJU</name>